<dbReference type="OrthoDB" id="67448at2"/>
<dbReference type="Pfam" id="PF22945">
    <property type="entry name" value="LEM-3_GIY-YIG"/>
    <property type="match status" value="1"/>
</dbReference>
<organism evidence="1 2">
    <name type="scientific">Roseinatronobacter bogoriensis subsp. barguzinensis</name>
    <dbReference type="NCBI Taxonomy" id="441209"/>
    <lineage>
        <taxon>Bacteria</taxon>
        <taxon>Pseudomonadati</taxon>
        <taxon>Pseudomonadota</taxon>
        <taxon>Alphaproteobacteria</taxon>
        <taxon>Rhodobacterales</taxon>
        <taxon>Paracoccaceae</taxon>
        <taxon>Roseinatronobacter</taxon>
    </lineage>
</organism>
<evidence type="ECO:0008006" key="3">
    <source>
        <dbReference type="Google" id="ProtNLM"/>
    </source>
</evidence>
<accession>A0A2K8K578</accession>
<evidence type="ECO:0000313" key="1">
    <source>
        <dbReference type="EMBL" id="ATX64597.1"/>
    </source>
</evidence>
<name>A0A2K8K578_9RHOB</name>
<dbReference type="KEGG" id="rbg:BG454_01080"/>
<reference evidence="1 2" key="1">
    <citation type="submission" date="2017-11" db="EMBL/GenBank/DDBJ databases">
        <title>Revised Sequence and Annotation of the Rhodobaca barguzinensis strain alga05 Genome.</title>
        <authorList>
            <person name="Kopejtka K."/>
            <person name="Tomasch J.M."/>
            <person name="Bunk B."/>
            <person name="Koblizek M."/>
        </authorList>
    </citation>
    <scope>NUCLEOTIDE SEQUENCE [LARGE SCALE GENOMIC DNA]</scope>
    <source>
        <strain evidence="2">alga05</strain>
    </source>
</reference>
<dbReference type="Proteomes" id="UP000228948">
    <property type="component" value="Chromosome"/>
</dbReference>
<dbReference type="EMBL" id="CP024899">
    <property type="protein sequence ID" value="ATX64597.1"/>
    <property type="molecule type" value="Genomic_DNA"/>
</dbReference>
<dbReference type="AlphaFoldDB" id="A0A2K8K578"/>
<proteinExistence type="predicted"/>
<evidence type="ECO:0000313" key="2">
    <source>
        <dbReference type="Proteomes" id="UP000228948"/>
    </source>
</evidence>
<sequence>MHFNAMVTSKLKAYVYALADPRVSGSLRDRVFYIGKGNGNRCFNHAHIERSQGEEPLNEAEHKLGRIREIRHSGNDVEILIVAHELDDKVALDLEAVLIPLLGDTNKVSGHGDRKLWLTRNQISEAYDRPVTRADVPLFRGNILFVSLNRQDTGSLLGSEDPERLARATLGDWNLSAERSARVDCIIGVKNGLIVSIFETSKRSDNTTEFLRIKSEKKRAHGRSRFSGHRRHDLEHDLRGRSVTEDAKTLSKIRPGAGCQYLDAMT</sequence>
<keyword evidence="2" id="KW-1185">Reference proteome</keyword>
<dbReference type="RefSeq" id="WP_071480054.1">
    <property type="nucleotide sequence ID" value="NZ_CP024899.1"/>
</dbReference>
<protein>
    <recommendedName>
        <fullName evidence="3">GIY-YIG domain-containing protein</fullName>
    </recommendedName>
</protein>
<gene>
    <name evidence="1" type="ORF">BG454_01080</name>
</gene>
<dbReference type="CDD" id="cd10440">
    <property type="entry name" value="GIY-YIG_COG3680"/>
    <property type="match status" value="1"/>
</dbReference>
<dbReference type="STRING" id="441209.GCA_001870665_01018"/>